<feature type="compositionally biased region" description="Basic and acidic residues" evidence="1">
    <location>
        <begin position="195"/>
        <end position="204"/>
    </location>
</feature>
<dbReference type="RefSeq" id="WP_046724249.1">
    <property type="nucleotide sequence ID" value="NZ_CBDRAA010000011.1"/>
</dbReference>
<organism evidence="2 3">
    <name type="scientific">Streptomyces xiamenensis</name>
    <dbReference type="NCBI Taxonomy" id="408015"/>
    <lineage>
        <taxon>Bacteria</taxon>
        <taxon>Bacillati</taxon>
        <taxon>Actinomycetota</taxon>
        <taxon>Actinomycetes</taxon>
        <taxon>Kitasatosporales</taxon>
        <taxon>Streptomycetaceae</taxon>
        <taxon>Streptomyces</taxon>
    </lineage>
</organism>
<dbReference type="InterPro" id="IPR019660">
    <property type="entry name" value="Put_sensory_transdc_reg_YbjN"/>
</dbReference>
<dbReference type="EMBL" id="CP009922">
    <property type="protein sequence ID" value="AKG44250.1"/>
    <property type="molecule type" value="Genomic_DNA"/>
</dbReference>
<evidence type="ECO:0000256" key="1">
    <source>
        <dbReference type="SAM" id="MobiDB-lite"/>
    </source>
</evidence>
<dbReference type="HOGENOM" id="CLU_130986_0_0_11"/>
<feature type="compositionally biased region" description="Gly residues" evidence="1">
    <location>
        <begin position="176"/>
        <end position="186"/>
    </location>
</feature>
<evidence type="ECO:0000313" key="2">
    <source>
        <dbReference type="EMBL" id="AKG44250.1"/>
    </source>
</evidence>
<dbReference type="AlphaFoldDB" id="A0A0F7FWD3"/>
<proteinExistence type="predicted"/>
<dbReference type="STRING" id="408015.SXIM_28660"/>
<evidence type="ECO:0000313" key="3">
    <source>
        <dbReference type="Proteomes" id="UP000034034"/>
    </source>
</evidence>
<protein>
    <recommendedName>
        <fullName evidence="4">YbjN domain-containing protein</fullName>
    </recommendedName>
</protein>
<feature type="region of interest" description="Disordered" evidence="1">
    <location>
        <begin position="1"/>
        <end position="37"/>
    </location>
</feature>
<dbReference type="Pfam" id="PF10722">
    <property type="entry name" value="YbjN"/>
    <property type="match status" value="1"/>
</dbReference>
<accession>A0A0F7FWD3</accession>
<name>A0A0F7FWD3_9ACTN</name>
<dbReference type="PATRIC" id="fig|408015.6.peg.2902"/>
<keyword evidence="3" id="KW-1185">Reference proteome</keyword>
<dbReference type="Proteomes" id="UP000034034">
    <property type="component" value="Chromosome"/>
</dbReference>
<dbReference type="CDD" id="cd17511">
    <property type="entry name" value="YbjN_AmyR-like"/>
    <property type="match status" value="1"/>
</dbReference>
<feature type="region of interest" description="Disordered" evidence="1">
    <location>
        <begin position="171"/>
        <end position="204"/>
    </location>
</feature>
<dbReference type="KEGG" id="sxi:SXIM_28660"/>
<evidence type="ECO:0008006" key="4">
    <source>
        <dbReference type="Google" id="ProtNLM"/>
    </source>
</evidence>
<gene>
    <name evidence="2" type="ORF">SXIM_28660</name>
</gene>
<reference evidence="2" key="1">
    <citation type="submission" date="2019-08" db="EMBL/GenBank/DDBJ databases">
        <title>Complete genome sequence of a mangrove-derived Streptomyces xiamenensis.</title>
        <authorList>
            <person name="Xu J."/>
        </authorList>
    </citation>
    <scope>NUCLEOTIDE SEQUENCE</scope>
    <source>
        <strain evidence="2">318</strain>
    </source>
</reference>
<sequence length="204" mass="22649">MSVDPSAIPNFGGEPEKPENKTPGQGGAKKPTGPIMPNQDLIKQLLERMKLKYVTDKEGDLVAPWEKFRTYFMFRGEKQQRILSVRTFYDRPHSIEDKGRLLETIDDWNRRTLWPKVYTHTNDDGTVRLIGESQLLIGLGVAPDHFVNTTVSWIRASIEFDKWLVETLGLEQDAESGGGDGGGEGDAGNSDDNGGETRKGGDDA</sequence>